<evidence type="ECO:0000313" key="14">
    <source>
        <dbReference type="Proteomes" id="UP000240009"/>
    </source>
</evidence>
<dbReference type="AlphaFoldDB" id="A0A2S8FX50"/>
<organism evidence="13 14">
    <name type="scientific">Blastopirellula marina</name>
    <dbReference type="NCBI Taxonomy" id="124"/>
    <lineage>
        <taxon>Bacteria</taxon>
        <taxon>Pseudomonadati</taxon>
        <taxon>Planctomycetota</taxon>
        <taxon>Planctomycetia</taxon>
        <taxon>Pirellulales</taxon>
        <taxon>Pirellulaceae</taxon>
        <taxon>Blastopirellula</taxon>
    </lineage>
</organism>
<keyword evidence="4" id="KW-0808">Transferase</keyword>
<dbReference type="SUPFAM" id="SSF50800">
    <property type="entry name" value="PK beta-barrel domain-like"/>
    <property type="match status" value="1"/>
</dbReference>
<feature type="domain" description="Pyruvate kinase barrel" evidence="12">
    <location>
        <begin position="362"/>
        <end position="577"/>
    </location>
</feature>
<keyword evidence="11 13" id="KW-0670">Pyruvate</keyword>
<evidence type="ECO:0000313" key="13">
    <source>
        <dbReference type="EMBL" id="PQO36748.1"/>
    </source>
</evidence>
<dbReference type="OrthoDB" id="9812123at2"/>
<dbReference type="GO" id="GO:0005524">
    <property type="term" value="F:ATP binding"/>
    <property type="evidence" value="ECO:0007669"/>
    <property type="project" value="UniProtKB-KW"/>
</dbReference>
<evidence type="ECO:0000256" key="11">
    <source>
        <dbReference type="ARBA" id="ARBA00023317"/>
    </source>
</evidence>
<dbReference type="Gene3D" id="3.20.20.60">
    <property type="entry name" value="Phosphoenolpyruvate-binding domains"/>
    <property type="match status" value="2"/>
</dbReference>
<dbReference type="EMBL" id="PUIA01000017">
    <property type="protein sequence ID" value="PQO36748.1"/>
    <property type="molecule type" value="Genomic_DNA"/>
</dbReference>
<comment type="pathway">
    <text evidence="1">Carbohydrate degradation; glycolysis; pyruvate from D-glyceraldehyde 3-phosphate: step 5/5.</text>
</comment>
<evidence type="ECO:0000256" key="2">
    <source>
        <dbReference type="ARBA" id="ARBA00008663"/>
    </source>
</evidence>
<dbReference type="UniPathway" id="UPA00109">
    <property type="reaction ID" value="UER00188"/>
</dbReference>
<gene>
    <name evidence="13" type="ORF">C5Y96_06160</name>
</gene>
<name>A0A2S8FX50_9BACT</name>
<evidence type="ECO:0000259" key="12">
    <source>
        <dbReference type="Pfam" id="PF00224"/>
    </source>
</evidence>
<dbReference type="InterPro" id="IPR011037">
    <property type="entry name" value="Pyrv_Knase-like_insert_dom_sf"/>
</dbReference>
<evidence type="ECO:0000256" key="10">
    <source>
        <dbReference type="ARBA" id="ARBA00023152"/>
    </source>
</evidence>
<proteinExistence type="inferred from homology"/>
<keyword evidence="7 13" id="KW-0418">Kinase</keyword>
<keyword evidence="9" id="KW-0460">Magnesium</keyword>
<comment type="caution">
    <text evidence="13">The sequence shown here is derived from an EMBL/GenBank/DDBJ whole genome shotgun (WGS) entry which is preliminary data.</text>
</comment>
<evidence type="ECO:0000256" key="9">
    <source>
        <dbReference type="ARBA" id="ARBA00022842"/>
    </source>
</evidence>
<dbReference type="InterPro" id="IPR015813">
    <property type="entry name" value="Pyrv/PenolPyrv_kinase-like_dom"/>
</dbReference>
<comment type="similarity">
    <text evidence="2">Belongs to the pyruvate kinase family.</text>
</comment>
<protein>
    <recommendedName>
        <fullName evidence="3">pyruvate kinase</fullName>
        <ecNumber evidence="3">2.7.1.40</ecNumber>
    </recommendedName>
</protein>
<feature type="domain" description="Pyruvate kinase barrel" evidence="12">
    <location>
        <begin position="134"/>
        <end position="212"/>
    </location>
</feature>
<dbReference type="InterPro" id="IPR015793">
    <property type="entry name" value="Pyrv_Knase_brl"/>
</dbReference>
<keyword evidence="5" id="KW-0479">Metal-binding</keyword>
<evidence type="ECO:0000256" key="8">
    <source>
        <dbReference type="ARBA" id="ARBA00022840"/>
    </source>
</evidence>
<accession>A0A2S8FX50</accession>
<keyword evidence="8" id="KW-0067">ATP-binding</keyword>
<dbReference type="Pfam" id="PF00224">
    <property type="entry name" value="PK"/>
    <property type="match status" value="2"/>
</dbReference>
<dbReference type="PANTHER" id="PTHR11817">
    <property type="entry name" value="PYRUVATE KINASE"/>
    <property type="match status" value="1"/>
</dbReference>
<dbReference type="Proteomes" id="UP000240009">
    <property type="component" value="Unassembled WGS sequence"/>
</dbReference>
<dbReference type="SUPFAM" id="SSF51621">
    <property type="entry name" value="Phosphoenolpyruvate/pyruvate domain"/>
    <property type="match status" value="1"/>
</dbReference>
<evidence type="ECO:0000256" key="4">
    <source>
        <dbReference type="ARBA" id="ARBA00022679"/>
    </source>
</evidence>
<evidence type="ECO:0000256" key="1">
    <source>
        <dbReference type="ARBA" id="ARBA00004997"/>
    </source>
</evidence>
<dbReference type="RefSeq" id="WP_105350993.1">
    <property type="nucleotide sequence ID" value="NZ_PUIA01000017.1"/>
</dbReference>
<dbReference type="GO" id="GO:0004743">
    <property type="term" value="F:pyruvate kinase activity"/>
    <property type="evidence" value="ECO:0007669"/>
    <property type="project" value="UniProtKB-EC"/>
</dbReference>
<dbReference type="GO" id="GO:0030955">
    <property type="term" value="F:potassium ion binding"/>
    <property type="evidence" value="ECO:0007669"/>
    <property type="project" value="InterPro"/>
</dbReference>
<keyword evidence="10" id="KW-0324">Glycolysis</keyword>
<keyword evidence="6" id="KW-0547">Nucleotide-binding</keyword>
<evidence type="ECO:0000256" key="7">
    <source>
        <dbReference type="ARBA" id="ARBA00022777"/>
    </source>
</evidence>
<sequence length="619" mass="69203">MDHSSAQLFDTLIDSLLQLREGALKLEEHFSASLAKIPDSQRQCGRNLVHYLSVRQHDIRELQYQLHALGLSSLGRMEAYVLPTIDAVLTALHRLADRQPPAIDLQNSSEGFRAGRAHLDQNTNTLFGEPGSSRQQRIMVTIPSEGAQKYELILELLQAGMDVMRINCSKDDQTIWAQMIDHLRRAEQETGRKCKVQMDLAGPNPRTGRLESRPGVLHWRPRLKSNGKIRSNAQVWISSLDAKHNSADEVLPIPEDALRNIQQHDILLVTDTRGRQQSLLVTSVEESGCWAEGADEVFVEPNAHFCVLRNNEQVLEGHIANSFAKQTEHEYTVRIGDLITLTHGNIPGHPPRKNADGEVLEPASIGCNLPEIYQDVRPGDRFFYDDGEMGAVVREASAERVVIEVTQTRKDAVKIRSDKGINFPDTHFNLPALTQKDRADLDFVVSHADILAYSFVRHVHDVEDLIDELNARDADTLGIILKIETQQAFANLPELLLAALRHPPIGVMVARGDMGVEIGFNRMSEVQEEILWLSEAAHVPVIWATQVLESLAKKGLPTRAEVTDAAMSGRAECVMLNKGEHIVETVRFLSEILERMQAHQHKKLATLRKLSLSNICSAS</sequence>
<dbReference type="InterPro" id="IPR001697">
    <property type="entry name" value="Pyr_Knase"/>
</dbReference>
<dbReference type="GO" id="GO:0016301">
    <property type="term" value="F:kinase activity"/>
    <property type="evidence" value="ECO:0007669"/>
    <property type="project" value="UniProtKB-KW"/>
</dbReference>
<dbReference type="NCBIfam" id="NF011314">
    <property type="entry name" value="PRK14725.1"/>
    <property type="match status" value="1"/>
</dbReference>
<dbReference type="GO" id="GO:0000287">
    <property type="term" value="F:magnesium ion binding"/>
    <property type="evidence" value="ECO:0007669"/>
    <property type="project" value="InterPro"/>
</dbReference>
<dbReference type="InterPro" id="IPR040442">
    <property type="entry name" value="Pyrv_kinase-like_dom_sf"/>
</dbReference>
<reference evidence="13 14" key="1">
    <citation type="submission" date="2018-02" db="EMBL/GenBank/DDBJ databases">
        <title>Comparative genomes isolates from brazilian mangrove.</title>
        <authorList>
            <person name="Araujo J.E."/>
            <person name="Taketani R.G."/>
            <person name="Silva M.C.P."/>
            <person name="Loureco M.V."/>
            <person name="Andreote F.D."/>
        </authorList>
    </citation>
    <scope>NUCLEOTIDE SEQUENCE [LARGE SCALE GENOMIC DNA]</scope>
    <source>
        <strain evidence="13 14">HEX-2 MGV</strain>
    </source>
</reference>
<evidence type="ECO:0000256" key="3">
    <source>
        <dbReference type="ARBA" id="ARBA00012142"/>
    </source>
</evidence>
<dbReference type="EC" id="2.7.1.40" evidence="3"/>
<evidence type="ECO:0000256" key="5">
    <source>
        <dbReference type="ARBA" id="ARBA00022723"/>
    </source>
</evidence>
<evidence type="ECO:0000256" key="6">
    <source>
        <dbReference type="ARBA" id="ARBA00022741"/>
    </source>
</evidence>